<proteinExistence type="predicted"/>
<dbReference type="EMBL" id="BMIL01000003">
    <property type="protein sequence ID" value="GGC59176.1"/>
    <property type="molecule type" value="Genomic_DNA"/>
</dbReference>
<reference evidence="2" key="2">
    <citation type="submission" date="2020-09" db="EMBL/GenBank/DDBJ databases">
        <authorList>
            <person name="Sun Q."/>
            <person name="Zhou Y."/>
        </authorList>
    </citation>
    <scope>NUCLEOTIDE SEQUENCE</scope>
    <source>
        <strain evidence="2">CGMCC 1.15343</strain>
    </source>
</reference>
<gene>
    <name evidence="2" type="ORF">GCM10011387_10990</name>
</gene>
<feature type="transmembrane region" description="Helical" evidence="1">
    <location>
        <begin position="23"/>
        <end position="41"/>
    </location>
</feature>
<keyword evidence="1" id="KW-0472">Membrane</keyword>
<evidence type="ECO:0000313" key="3">
    <source>
        <dbReference type="Proteomes" id="UP000651668"/>
    </source>
</evidence>
<protein>
    <submittedName>
        <fullName evidence="2">Uncharacterized protein</fullName>
    </submittedName>
</protein>
<name>A0A916U3Z8_9SPHI</name>
<keyword evidence="1" id="KW-0812">Transmembrane</keyword>
<dbReference type="Proteomes" id="UP000651668">
    <property type="component" value="Unassembled WGS sequence"/>
</dbReference>
<organism evidence="2 3">
    <name type="scientific">Pedobacter quisquiliarum</name>
    <dbReference type="NCBI Taxonomy" id="1834438"/>
    <lineage>
        <taxon>Bacteria</taxon>
        <taxon>Pseudomonadati</taxon>
        <taxon>Bacteroidota</taxon>
        <taxon>Sphingobacteriia</taxon>
        <taxon>Sphingobacteriales</taxon>
        <taxon>Sphingobacteriaceae</taxon>
        <taxon>Pedobacter</taxon>
    </lineage>
</organism>
<feature type="transmembrane region" description="Helical" evidence="1">
    <location>
        <begin position="47"/>
        <end position="70"/>
    </location>
</feature>
<dbReference type="AlphaFoldDB" id="A0A916U3Z8"/>
<evidence type="ECO:0000313" key="2">
    <source>
        <dbReference type="EMBL" id="GGC59176.1"/>
    </source>
</evidence>
<accession>A0A916U3Z8</accession>
<evidence type="ECO:0000256" key="1">
    <source>
        <dbReference type="SAM" id="Phobius"/>
    </source>
</evidence>
<reference evidence="2" key="1">
    <citation type="journal article" date="2014" name="Int. J. Syst. Evol. Microbiol.">
        <title>Complete genome sequence of Corynebacterium casei LMG S-19264T (=DSM 44701T), isolated from a smear-ripened cheese.</title>
        <authorList>
            <consortium name="US DOE Joint Genome Institute (JGI-PGF)"/>
            <person name="Walter F."/>
            <person name="Albersmeier A."/>
            <person name="Kalinowski J."/>
            <person name="Ruckert C."/>
        </authorList>
    </citation>
    <scope>NUCLEOTIDE SEQUENCE</scope>
    <source>
        <strain evidence="2">CGMCC 1.15343</strain>
    </source>
</reference>
<sequence>MKVELKKDYINLHVTIEAETSKVVRGILIFFNVCTLAIVLISVVDWLLALLVIGVLLMALFGWLTLWYGFGKEKLVITSKSIGYRYQYGFYTTKMESQPIRRALNISLAPSRERNGLEYFNVIFETYNQHNVPEEIYRTALAINRAEFATLKQSIRTLYFERVDPNHHLQPYILN</sequence>
<keyword evidence="1" id="KW-1133">Transmembrane helix</keyword>
<dbReference type="RefSeq" id="WP_188625850.1">
    <property type="nucleotide sequence ID" value="NZ_BMIL01000003.1"/>
</dbReference>
<keyword evidence="3" id="KW-1185">Reference proteome</keyword>
<comment type="caution">
    <text evidence="2">The sequence shown here is derived from an EMBL/GenBank/DDBJ whole genome shotgun (WGS) entry which is preliminary data.</text>
</comment>